<feature type="region of interest" description="Disordered" evidence="1">
    <location>
        <begin position="88"/>
        <end position="123"/>
    </location>
</feature>
<name>A0A7S4LHK6_9EUGL</name>
<evidence type="ECO:0000313" key="2">
    <source>
        <dbReference type="EMBL" id="CAE0829614.1"/>
    </source>
</evidence>
<protein>
    <submittedName>
        <fullName evidence="2">Uncharacterized protein</fullName>
    </submittedName>
</protein>
<dbReference type="EMBL" id="HBJA01118802">
    <property type="protein sequence ID" value="CAE0829614.1"/>
    <property type="molecule type" value="Transcribed_RNA"/>
</dbReference>
<sequence length="123" mass="13441">MEPPTQWFQKMTGTMCALFAQGGYLLKQDTGSTNLITHAGQPPAILINVRFCTKCVVAGAKGSHHSPLEITIYNLLFADSHENDMGMNSAVNVEKARSEETARAEEGRRSKNGSRQFGEPARS</sequence>
<evidence type="ECO:0000256" key="1">
    <source>
        <dbReference type="SAM" id="MobiDB-lite"/>
    </source>
</evidence>
<dbReference type="AlphaFoldDB" id="A0A7S4LHK6"/>
<reference evidence="2" key="1">
    <citation type="submission" date="2021-01" db="EMBL/GenBank/DDBJ databases">
        <authorList>
            <person name="Corre E."/>
            <person name="Pelletier E."/>
            <person name="Niang G."/>
            <person name="Scheremetjew M."/>
            <person name="Finn R."/>
            <person name="Kale V."/>
            <person name="Holt S."/>
            <person name="Cochrane G."/>
            <person name="Meng A."/>
            <person name="Brown T."/>
            <person name="Cohen L."/>
        </authorList>
    </citation>
    <scope>NUCLEOTIDE SEQUENCE</scope>
    <source>
        <strain evidence="2">CCMP1594</strain>
    </source>
</reference>
<organism evidence="2">
    <name type="scientific">Eutreptiella gymnastica</name>
    <dbReference type="NCBI Taxonomy" id="73025"/>
    <lineage>
        <taxon>Eukaryota</taxon>
        <taxon>Discoba</taxon>
        <taxon>Euglenozoa</taxon>
        <taxon>Euglenida</taxon>
        <taxon>Spirocuta</taxon>
        <taxon>Euglenophyceae</taxon>
        <taxon>Eutreptiales</taxon>
        <taxon>Eutreptiaceae</taxon>
        <taxon>Eutreptiella</taxon>
    </lineage>
</organism>
<feature type="compositionally biased region" description="Basic and acidic residues" evidence="1">
    <location>
        <begin position="94"/>
        <end position="109"/>
    </location>
</feature>
<accession>A0A7S4LHK6</accession>
<gene>
    <name evidence="2" type="ORF">EGYM00163_LOCUS40892</name>
</gene>
<proteinExistence type="predicted"/>